<evidence type="ECO:0000256" key="3">
    <source>
        <dbReference type="ARBA" id="ARBA00023163"/>
    </source>
</evidence>
<dbReference type="InterPro" id="IPR050397">
    <property type="entry name" value="Env_Response_Regulators"/>
</dbReference>
<dbReference type="SUPFAM" id="SSF51206">
    <property type="entry name" value="cAMP-binding domain-like"/>
    <property type="match status" value="1"/>
</dbReference>
<dbReference type="InterPro" id="IPR018335">
    <property type="entry name" value="Tscrpt_reg_HTH_Crp-type_CS"/>
</dbReference>
<dbReference type="CDD" id="cd00038">
    <property type="entry name" value="CAP_ED"/>
    <property type="match status" value="1"/>
</dbReference>
<protein>
    <submittedName>
        <fullName evidence="6">Crp/Fnr family transcriptional regulator</fullName>
    </submittedName>
</protein>
<sequence>MKSVCNCESCLHGRCTSKVPLFAGLDSKEQSRITELINRRSYSKGEMIFLQGDIIEGLYIINQGKIKVFKYTREGKEQILYILSVGDFVGELCLIKAEEANYNVETIEDVEICLIRRNDFLQLLDSSHSISIKLLENVGSRLLKLEKLVQSLGTKEVESRIAQMLLDLSKEFGHERENSVEINIPLTREDMANFIGVTRETISRKLSLLQDHGVITLVGSKTIIINSIETLKDYI</sequence>
<dbReference type="InterPro" id="IPR036390">
    <property type="entry name" value="WH_DNA-bd_sf"/>
</dbReference>
<dbReference type="GO" id="GO:0003700">
    <property type="term" value="F:DNA-binding transcription factor activity"/>
    <property type="evidence" value="ECO:0007669"/>
    <property type="project" value="InterPro"/>
</dbReference>
<evidence type="ECO:0000259" key="4">
    <source>
        <dbReference type="PROSITE" id="PS50042"/>
    </source>
</evidence>
<accession>A0A833M9U1</accession>
<dbReference type="GO" id="GO:0005829">
    <property type="term" value="C:cytosol"/>
    <property type="evidence" value="ECO:0007669"/>
    <property type="project" value="TreeGrafter"/>
</dbReference>
<feature type="domain" description="Cyclic nucleotide-binding" evidence="4">
    <location>
        <begin position="21"/>
        <end position="141"/>
    </location>
</feature>
<dbReference type="GO" id="GO:0003677">
    <property type="term" value="F:DNA binding"/>
    <property type="evidence" value="ECO:0007669"/>
    <property type="project" value="UniProtKB-KW"/>
</dbReference>
<dbReference type="AlphaFoldDB" id="A0A833M9U1"/>
<proteinExistence type="predicted"/>
<dbReference type="PRINTS" id="PR00034">
    <property type="entry name" value="HTHCRP"/>
</dbReference>
<gene>
    <name evidence="6" type="ORF">F8153_09705</name>
</gene>
<dbReference type="InterPro" id="IPR000595">
    <property type="entry name" value="cNMP-bd_dom"/>
</dbReference>
<dbReference type="Gene3D" id="2.60.120.10">
    <property type="entry name" value="Jelly Rolls"/>
    <property type="match status" value="1"/>
</dbReference>
<dbReference type="EMBL" id="WBZB01000034">
    <property type="protein sequence ID" value="KAB3529273.1"/>
    <property type="molecule type" value="Genomic_DNA"/>
</dbReference>
<dbReference type="CDD" id="cd00092">
    <property type="entry name" value="HTH_CRP"/>
    <property type="match status" value="1"/>
</dbReference>
<evidence type="ECO:0000313" key="7">
    <source>
        <dbReference type="Proteomes" id="UP000465601"/>
    </source>
</evidence>
<keyword evidence="2" id="KW-0238">DNA-binding</keyword>
<dbReference type="PROSITE" id="PS51063">
    <property type="entry name" value="HTH_CRP_2"/>
    <property type="match status" value="1"/>
</dbReference>
<dbReference type="SMART" id="SM00100">
    <property type="entry name" value="cNMP"/>
    <property type="match status" value="1"/>
</dbReference>
<dbReference type="Pfam" id="PF13545">
    <property type="entry name" value="HTH_Crp_2"/>
    <property type="match status" value="1"/>
</dbReference>
<dbReference type="PANTHER" id="PTHR24567:SF28">
    <property type="entry name" value="LISTERIOLYSIN REGULATORY PROTEIN"/>
    <property type="match status" value="1"/>
</dbReference>
<dbReference type="InterPro" id="IPR014710">
    <property type="entry name" value="RmlC-like_jellyroll"/>
</dbReference>
<dbReference type="SUPFAM" id="SSF46785">
    <property type="entry name" value="Winged helix' DNA-binding domain"/>
    <property type="match status" value="1"/>
</dbReference>
<dbReference type="Proteomes" id="UP000465601">
    <property type="component" value="Unassembled WGS sequence"/>
</dbReference>
<dbReference type="RefSeq" id="WP_151866162.1">
    <property type="nucleotide sequence ID" value="NZ_WBZB01000034.1"/>
</dbReference>
<evidence type="ECO:0000313" key="6">
    <source>
        <dbReference type="EMBL" id="KAB3529273.1"/>
    </source>
</evidence>
<evidence type="ECO:0000256" key="1">
    <source>
        <dbReference type="ARBA" id="ARBA00023015"/>
    </source>
</evidence>
<dbReference type="InterPro" id="IPR012318">
    <property type="entry name" value="HTH_CRP"/>
</dbReference>
<dbReference type="Pfam" id="PF00027">
    <property type="entry name" value="cNMP_binding"/>
    <property type="match status" value="1"/>
</dbReference>
<dbReference type="OrthoDB" id="9798104at2"/>
<name>A0A833M9U1_9FIRM</name>
<dbReference type="PROSITE" id="PS50042">
    <property type="entry name" value="CNMP_BINDING_3"/>
    <property type="match status" value="1"/>
</dbReference>
<keyword evidence="1" id="KW-0805">Transcription regulation</keyword>
<dbReference type="InterPro" id="IPR036388">
    <property type="entry name" value="WH-like_DNA-bd_sf"/>
</dbReference>
<dbReference type="InterPro" id="IPR018490">
    <property type="entry name" value="cNMP-bd_dom_sf"/>
</dbReference>
<evidence type="ECO:0000256" key="2">
    <source>
        <dbReference type="ARBA" id="ARBA00023125"/>
    </source>
</evidence>
<dbReference type="PROSITE" id="PS00042">
    <property type="entry name" value="HTH_CRP_1"/>
    <property type="match status" value="1"/>
</dbReference>
<organism evidence="6 7">
    <name type="scientific">Alkaliphilus serpentinus</name>
    <dbReference type="NCBI Taxonomy" id="1482731"/>
    <lineage>
        <taxon>Bacteria</taxon>
        <taxon>Bacillati</taxon>
        <taxon>Bacillota</taxon>
        <taxon>Clostridia</taxon>
        <taxon>Peptostreptococcales</taxon>
        <taxon>Natronincolaceae</taxon>
        <taxon>Alkaliphilus</taxon>
    </lineage>
</organism>
<dbReference type="SMART" id="SM00419">
    <property type="entry name" value="HTH_CRP"/>
    <property type="match status" value="1"/>
</dbReference>
<dbReference type="Gene3D" id="1.10.10.10">
    <property type="entry name" value="Winged helix-like DNA-binding domain superfamily/Winged helix DNA-binding domain"/>
    <property type="match status" value="1"/>
</dbReference>
<keyword evidence="7" id="KW-1185">Reference proteome</keyword>
<comment type="caution">
    <text evidence="6">The sequence shown here is derived from an EMBL/GenBank/DDBJ whole genome shotgun (WGS) entry which is preliminary data.</text>
</comment>
<keyword evidence="3" id="KW-0804">Transcription</keyword>
<feature type="domain" description="HTH crp-type" evidence="5">
    <location>
        <begin position="155"/>
        <end position="229"/>
    </location>
</feature>
<evidence type="ECO:0000259" key="5">
    <source>
        <dbReference type="PROSITE" id="PS51063"/>
    </source>
</evidence>
<reference evidence="6 7" key="1">
    <citation type="submission" date="2019-10" db="EMBL/GenBank/DDBJ databases">
        <title>Alkaliphilus serpentinus sp. nov. and Alkaliphilus pronyensis sp. nov., two novel anaerobic alkaliphilic species isolated from the serpentinized-hosted hydrothermal field of the Prony Bay (New Caledonia).</title>
        <authorList>
            <person name="Postec A."/>
        </authorList>
    </citation>
    <scope>NUCLEOTIDE SEQUENCE [LARGE SCALE GENOMIC DNA]</scope>
    <source>
        <strain evidence="6 7">LacT</strain>
    </source>
</reference>
<dbReference type="PANTHER" id="PTHR24567">
    <property type="entry name" value="CRP FAMILY TRANSCRIPTIONAL REGULATORY PROTEIN"/>
    <property type="match status" value="1"/>
</dbReference>